<evidence type="ECO:0000256" key="3">
    <source>
        <dbReference type="ARBA" id="ARBA00023002"/>
    </source>
</evidence>
<dbReference type="InterPro" id="IPR005107">
    <property type="entry name" value="CO_DH_flav_C"/>
</dbReference>
<evidence type="ECO:0000313" key="5">
    <source>
        <dbReference type="EMBL" id="ASV66956.1"/>
    </source>
</evidence>
<keyword evidence="1" id="KW-0285">Flavoprotein</keyword>
<keyword evidence="6" id="KW-1185">Reference proteome</keyword>
<dbReference type="PANTHER" id="PTHR42659">
    <property type="entry name" value="XANTHINE DEHYDROGENASE SUBUNIT C-RELATED"/>
    <property type="match status" value="1"/>
</dbReference>
<protein>
    <recommendedName>
        <fullName evidence="4">FAD-binding PCMH-type domain-containing protein</fullName>
    </recommendedName>
</protein>
<dbReference type="GO" id="GO:0071949">
    <property type="term" value="F:FAD binding"/>
    <property type="evidence" value="ECO:0007669"/>
    <property type="project" value="InterPro"/>
</dbReference>
<proteinExistence type="predicted"/>
<dbReference type="Gene3D" id="3.30.465.10">
    <property type="match status" value="1"/>
</dbReference>
<reference evidence="5 6" key="1">
    <citation type="submission" date="2017-08" db="EMBL/GenBank/DDBJ databases">
        <title>Complete Genome Sequence of Bacillus kochii Oregon-R-modENCODE STRAIN BDGP4, isolated from Drosophila melanogaster gut.</title>
        <authorList>
            <person name="Wan K.H."/>
            <person name="Yu C."/>
            <person name="Park S."/>
            <person name="Hammonds A.S."/>
            <person name="Booth B.W."/>
            <person name="Celniker S.E."/>
        </authorList>
    </citation>
    <scope>NUCLEOTIDE SEQUENCE [LARGE SCALE GENOMIC DNA]</scope>
    <source>
        <strain evidence="5 6">BDGP4</strain>
    </source>
</reference>
<dbReference type="InterPro" id="IPR036683">
    <property type="entry name" value="CO_DH_flav_C_dom_sf"/>
</dbReference>
<dbReference type="PANTHER" id="PTHR42659:SF2">
    <property type="entry name" value="XANTHINE DEHYDROGENASE SUBUNIT C-RELATED"/>
    <property type="match status" value="1"/>
</dbReference>
<name>A0A248TFJ9_9BACI</name>
<dbReference type="InterPro" id="IPR016166">
    <property type="entry name" value="FAD-bd_PCMH"/>
</dbReference>
<gene>
    <name evidence="5" type="ORF">CKF48_06215</name>
</gene>
<dbReference type="OrthoDB" id="9774454at2"/>
<dbReference type="AlphaFoldDB" id="A0A248TFJ9"/>
<keyword evidence="3" id="KW-0560">Oxidoreductase</keyword>
<organism evidence="5 6">
    <name type="scientific">Cytobacillus kochii</name>
    <dbReference type="NCBI Taxonomy" id="859143"/>
    <lineage>
        <taxon>Bacteria</taxon>
        <taxon>Bacillati</taxon>
        <taxon>Bacillota</taxon>
        <taxon>Bacilli</taxon>
        <taxon>Bacillales</taxon>
        <taxon>Bacillaceae</taxon>
        <taxon>Cytobacillus</taxon>
    </lineage>
</organism>
<evidence type="ECO:0000259" key="4">
    <source>
        <dbReference type="PROSITE" id="PS51387"/>
    </source>
</evidence>
<evidence type="ECO:0000313" key="6">
    <source>
        <dbReference type="Proteomes" id="UP000215137"/>
    </source>
</evidence>
<dbReference type="EMBL" id="CP022983">
    <property type="protein sequence ID" value="ASV66956.1"/>
    <property type="molecule type" value="Genomic_DNA"/>
</dbReference>
<dbReference type="InterPro" id="IPR002346">
    <property type="entry name" value="Mopterin_DH_FAD-bd"/>
</dbReference>
<dbReference type="InterPro" id="IPR016169">
    <property type="entry name" value="FAD-bd_PCMH_sub2"/>
</dbReference>
<dbReference type="RefSeq" id="WP_095370531.1">
    <property type="nucleotide sequence ID" value="NZ_CP022983.1"/>
</dbReference>
<dbReference type="InterPro" id="IPR036318">
    <property type="entry name" value="FAD-bd_PCMH-like_sf"/>
</dbReference>
<evidence type="ECO:0000256" key="2">
    <source>
        <dbReference type="ARBA" id="ARBA00022827"/>
    </source>
</evidence>
<dbReference type="InterPro" id="IPR051312">
    <property type="entry name" value="Diverse_Substr_Oxidored"/>
</dbReference>
<dbReference type="Pfam" id="PF03450">
    <property type="entry name" value="CO_deh_flav_C"/>
    <property type="match status" value="1"/>
</dbReference>
<dbReference type="GO" id="GO:0016491">
    <property type="term" value="F:oxidoreductase activity"/>
    <property type="evidence" value="ECO:0007669"/>
    <property type="project" value="UniProtKB-KW"/>
</dbReference>
<dbReference type="KEGG" id="bko:CKF48_06215"/>
<dbReference type="Proteomes" id="UP000215137">
    <property type="component" value="Chromosome"/>
</dbReference>
<accession>A0A248TFJ9</accession>
<dbReference type="SMART" id="SM01092">
    <property type="entry name" value="CO_deh_flav_C"/>
    <property type="match status" value="1"/>
</dbReference>
<dbReference type="SUPFAM" id="SSF55447">
    <property type="entry name" value="CO dehydrogenase flavoprotein C-terminal domain-like"/>
    <property type="match status" value="1"/>
</dbReference>
<sequence>MRILETTVASPTTIEEAWTMWKSYDEAITFIAGGTFLQTKWEKGAAVPSKMLHLGGISEYKQIYMDTESQIHIGSFVKLAECKNHPLIIKKLPQLSQTIEKIAAPAVRNLGTIGGNIANQVGDTIPLLLALDAEILYLNKDGKQRIDLQDWSKMTEDSIILEVIIPFDNRESYLFTKKIGRREAFSTSVVTLAGKLTIKENQLCNVRIAAGGGETQPMRLRNVESILKHAPIVDSNILKKVYQTVMTEYQPVEDAFYSSNYRLKVASNLLISELEKWSGEYGGLYK</sequence>
<dbReference type="SUPFAM" id="SSF56176">
    <property type="entry name" value="FAD-binding/transporter-associated domain-like"/>
    <property type="match status" value="1"/>
</dbReference>
<dbReference type="Pfam" id="PF00941">
    <property type="entry name" value="FAD_binding_5"/>
    <property type="match status" value="1"/>
</dbReference>
<evidence type="ECO:0000256" key="1">
    <source>
        <dbReference type="ARBA" id="ARBA00022630"/>
    </source>
</evidence>
<feature type="domain" description="FAD-binding PCMH-type" evidence="4">
    <location>
        <begin position="1"/>
        <end position="170"/>
    </location>
</feature>
<dbReference type="Gene3D" id="3.30.390.50">
    <property type="entry name" value="CO dehydrogenase flavoprotein, C-terminal domain"/>
    <property type="match status" value="1"/>
</dbReference>
<keyword evidence="2" id="KW-0274">FAD</keyword>
<dbReference type="PROSITE" id="PS51387">
    <property type="entry name" value="FAD_PCMH"/>
    <property type="match status" value="1"/>
</dbReference>